<keyword evidence="3" id="KW-0858">Xylan degradation</keyword>
<dbReference type="InterPro" id="IPR029058">
    <property type="entry name" value="AB_hydrolase_fold"/>
</dbReference>
<keyword evidence="6" id="KW-0119">Carbohydrate metabolism</keyword>
<keyword evidence="5" id="KW-0378">Hydrolase</keyword>
<keyword evidence="7" id="KW-0624">Polysaccharide degradation</keyword>
<evidence type="ECO:0000313" key="10">
    <source>
        <dbReference type="Proteomes" id="UP001165395"/>
    </source>
</evidence>
<evidence type="ECO:0000256" key="4">
    <source>
        <dbReference type="ARBA" id="ARBA00022729"/>
    </source>
</evidence>
<dbReference type="PANTHER" id="PTHR38050">
    <property type="match status" value="1"/>
</dbReference>
<accession>A0ABS8D715</accession>
<dbReference type="InterPro" id="IPR043595">
    <property type="entry name" value="FaeB/C/D"/>
</dbReference>
<dbReference type="Pfam" id="PF00326">
    <property type="entry name" value="Peptidase_S9"/>
    <property type="match status" value="1"/>
</dbReference>
<organism evidence="9 10">
    <name type="scientific">Leeia speluncae</name>
    <dbReference type="NCBI Taxonomy" id="2884804"/>
    <lineage>
        <taxon>Bacteria</taxon>
        <taxon>Pseudomonadati</taxon>
        <taxon>Pseudomonadota</taxon>
        <taxon>Betaproteobacteria</taxon>
        <taxon>Neisseriales</taxon>
        <taxon>Leeiaceae</taxon>
        <taxon>Leeia</taxon>
    </lineage>
</organism>
<keyword evidence="10" id="KW-1185">Reference proteome</keyword>
<dbReference type="EMBL" id="JAJBZT010000005">
    <property type="protein sequence ID" value="MCB6183942.1"/>
    <property type="molecule type" value="Genomic_DNA"/>
</dbReference>
<dbReference type="InterPro" id="IPR001375">
    <property type="entry name" value="Peptidase_S9_cat"/>
</dbReference>
<evidence type="ECO:0000259" key="8">
    <source>
        <dbReference type="Pfam" id="PF00326"/>
    </source>
</evidence>
<protein>
    <submittedName>
        <fullName evidence="9">Prolyl oligopeptidase family serine peptidase</fullName>
    </submittedName>
</protein>
<dbReference type="Gene3D" id="3.40.50.1820">
    <property type="entry name" value="alpha/beta hydrolase"/>
    <property type="match status" value="1"/>
</dbReference>
<evidence type="ECO:0000256" key="5">
    <source>
        <dbReference type="ARBA" id="ARBA00022801"/>
    </source>
</evidence>
<keyword evidence="4" id="KW-0732">Signal</keyword>
<name>A0ABS8D715_9NEIS</name>
<keyword evidence="2" id="KW-0964">Secreted</keyword>
<reference evidence="9" key="1">
    <citation type="submission" date="2021-10" db="EMBL/GenBank/DDBJ databases">
        <title>The complete genome sequence of Leeia sp. TBRC 13508.</title>
        <authorList>
            <person name="Charoenyingcharoen P."/>
            <person name="Yukphan P."/>
        </authorList>
    </citation>
    <scope>NUCLEOTIDE SEQUENCE</scope>
    <source>
        <strain evidence="9">TBRC 13508</strain>
    </source>
</reference>
<feature type="domain" description="Peptidase S9 prolyl oligopeptidase catalytic" evidence="8">
    <location>
        <begin position="107"/>
        <end position="199"/>
    </location>
</feature>
<comment type="caution">
    <text evidence="9">The sequence shown here is derived from an EMBL/GenBank/DDBJ whole genome shotgun (WGS) entry which is preliminary data.</text>
</comment>
<proteinExistence type="predicted"/>
<evidence type="ECO:0000256" key="6">
    <source>
        <dbReference type="ARBA" id="ARBA00023277"/>
    </source>
</evidence>
<comment type="subcellular location">
    <subcellularLocation>
        <location evidence="1">Secreted</location>
    </subcellularLocation>
</comment>
<evidence type="ECO:0000256" key="3">
    <source>
        <dbReference type="ARBA" id="ARBA00022651"/>
    </source>
</evidence>
<dbReference type="PANTHER" id="PTHR38050:SF2">
    <property type="entry name" value="FERULOYL ESTERASE C-RELATED"/>
    <property type="match status" value="1"/>
</dbReference>
<evidence type="ECO:0000313" key="9">
    <source>
        <dbReference type="EMBL" id="MCB6183942.1"/>
    </source>
</evidence>
<evidence type="ECO:0000256" key="7">
    <source>
        <dbReference type="ARBA" id="ARBA00023326"/>
    </source>
</evidence>
<dbReference type="Proteomes" id="UP001165395">
    <property type="component" value="Unassembled WGS sequence"/>
</dbReference>
<evidence type="ECO:0000256" key="2">
    <source>
        <dbReference type="ARBA" id="ARBA00022525"/>
    </source>
</evidence>
<gene>
    <name evidence="9" type="ORF">LIN78_10340</name>
</gene>
<dbReference type="SUPFAM" id="SSF53474">
    <property type="entry name" value="alpha/beta-Hydrolases"/>
    <property type="match status" value="1"/>
</dbReference>
<dbReference type="RefSeq" id="WP_227180724.1">
    <property type="nucleotide sequence ID" value="NZ_JAJBZT010000005.1"/>
</dbReference>
<sequence>MKRIHTYLVGGLISLVSLVSIAGPLRDLIAERVKERRETRQNEASAGSTTTVEMRFDGRNRTFTIHLPKGYNPSKNTPLVLAFHGGGGSMEFMGKDSNYHLISKSDSAGFILALPNGVGTIGDKLATWNAGRCCGKARDENVNDVGFAKAVVEYMKQHYSVDARRVYAIGMSNGGMMSHRLACEASDVFTAIASVAGTDNTTSCNPSRPIPILHIHAKDDDHVLYNGGAGEGAFRDESKVTDFTSVPQTINNWASRNRCSSAPAKRTLTVAGAYCEDRTGCAGDATVRLCATDTGGHSWPGGGQTRSDKAGPSQAISANDEIWRFFGQVPMK</sequence>
<evidence type="ECO:0000256" key="1">
    <source>
        <dbReference type="ARBA" id="ARBA00004613"/>
    </source>
</evidence>